<gene>
    <name evidence="2" type="ORF">ZOSMA_75G00590</name>
</gene>
<accession>A0A0K9NPG2</accession>
<organism evidence="2 3">
    <name type="scientific">Zostera marina</name>
    <name type="common">Eelgrass</name>
    <dbReference type="NCBI Taxonomy" id="29655"/>
    <lineage>
        <taxon>Eukaryota</taxon>
        <taxon>Viridiplantae</taxon>
        <taxon>Streptophyta</taxon>
        <taxon>Embryophyta</taxon>
        <taxon>Tracheophyta</taxon>
        <taxon>Spermatophyta</taxon>
        <taxon>Magnoliopsida</taxon>
        <taxon>Liliopsida</taxon>
        <taxon>Zosteraceae</taxon>
        <taxon>Zostera</taxon>
    </lineage>
</organism>
<keyword evidence="3" id="KW-1185">Reference proteome</keyword>
<dbReference type="PANTHER" id="PTHR46871:SF1">
    <property type="entry name" value="BROMO-ADJACENT HOMOLOGY (BAH) DOMAIN-CONTAINING PROTEIN"/>
    <property type="match status" value="1"/>
</dbReference>
<dbReference type="PROSITE" id="PS51038">
    <property type="entry name" value="BAH"/>
    <property type="match status" value="1"/>
</dbReference>
<dbReference type="OMA" id="THYWQFE"/>
<dbReference type="PANTHER" id="PTHR46871">
    <property type="entry name" value="BROMO-ADJACENT HOMOLOGY (BAH) DOMAIN-CONTAINING PROTEIN"/>
    <property type="match status" value="1"/>
</dbReference>
<dbReference type="GO" id="GO:0003682">
    <property type="term" value="F:chromatin binding"/>
    <property type="evidence" value="ECO:0007669"/>
    <property type="project" value="InterPro"/>
</dbReference>
<evidence type="ECO:0000259" key="1">
    <source>
        <dbReference type="PROSITE" id="PS51038"/>
    </source>
</evidence>
<dbReference type="Pfam" id="PF01426">
    <property type="entry name" value="BAH"/>
    <property type="match status" value="1"/>
</dbReference>
<dbReference type="OrthoDB" id="1922186at2759"/>
<proteinExistence type="predicted"/>
<evidence type="ECO:0000313" key="3">
    <source>
        <dbReference type="Proteomes" id="UP000036987"/>
    </source>
</evidence>
<comment type="caution">
    <text evidence="2">The sequence shown here is derived from an EMBL/GenBank/DDBJ whole genome shotgun (WGS) entry which is preliminary data.</text>
</comment>
<reference evidence="3" key="1">
    <citation type="journal article" date="2016" name="Nature">
        <title>The genome of the seagrass Zostera marina reveals angiosperm adaptation to the sea.</title>
        <authorList>
            <person name="Olsen J.L."/>
            <person name="Rouze P."/>
            <person name="Verhelst B."/>
            <person name="Lin Y.-C."/>
            <person name="Bayer T."/>
            <person name="Collen J."/>
            <person name="Dattolo E."/>
            <person name="De Paoli E."/>
            <person name="Dittami S."/>
            <person name="Maumus F."/>
            <person name="Michel G."/>
            <person name="Kersting A."/>
            <person name="Lauritano C."/>
            <person name="Lohaus R."/>
            <person name="Toepel M."/>
            <person name="Tonon T."/>
            <person name="Vanneste K."/>
            <person name="Amirebrahimi M."/>
            <person name="Brakel J."/>
            <person name="Bostroem C."/>
            <person name="Chovatia M."/>
            <person name="Grimwood J."/>
            <person name="Jenkins J.W."/>
            <person name="Jueterbock A."/>
            <person name="Mraz A."/>
            <person name="Stam W.T."/>
            <person name="Tice H."/>
            <person name="Bornberg-Bauer E."/>
            <person name="Green P.J."/>
            <person name="Pearson G.A."/>
            <person name="Procaccini G."/>
            <person name="Duarte C.M."/>
            <person name="Schmutz J."/>
            <person name="Reusch T.B.H."/>
            <person name="Van de Peer Y."/>
        </authorList>
    </citation>
    <scope>NUCLEOTIDE SEQUENCE [LARGE SCALE GENOMIC DNA]</scope>
    <source>
        <strain evidence="3">cv. Finnish</strain>
    </source>
</reference>
<feature type="domain" description="BAH" evidence="1">
    <location>
        <begin position="50"/>
        <end position="168"/>
    </location>
</feature>
<sequence>MEKVIVVISDDEDEMTEAHVEKEKVAIVTGDCVGVSVEGFHYKGFHCNGNNIELGDSVLVIVNVREKPYVGIIKDVTKEVDNSVMVNVQWFYRPEKTERKGGGCWKSQNTHEVFYTTHCDNVKAESVLHKCVVHFVPLNKELPVRSKHPGLIVRRVYDAVEKKLWDMTHYKGDGDGAQIEIDSLIQKTRERLGGFVDLLPT</sequence>
<dbReference type="Gene3D" id="2.30.30.490">
    <property type="match status" value="1"/>
</dbReference>
<dbReference type="Proteomes" id="UP000036987">
    <property type="component" value="Unassembled WGS sequence"/>
</dbReference>
<name>A0A0K9NPG2_ZOSMR</name>
<dbReference type="AlphaFoldDB" id="A0A0K9NPG2"/>
<dbReference type="EMBL" id="LFYR01001913">
    <property type="protein sequence ID" value="KMZ58626.1"/>
    <property type="molecule type" value="Genomic_DNA"/>
</dbReference>
<dbReference type="InterPro" id="IPR001025">
    <property type="entry name" value="BAH_dom"/>
</dbReference>
<protein>
    <recommendedName>
        <fullName evidence="1">BAH domain-containing protein</fullName>
    </recommendedName>
</protein>
<dbReference type="SMART" id="SM00439">
    <property type="entry name" value="BAH"/>
    <property type="match status" value="1"/>
</dbReference>
<evidence type="ECO:0000313" key="2">
    <source>
        <dbReference type="EMBL" id="KMZ58626.1"/>
    </source>
</evidence>
<dbReference type="InterPro" id="IPR043151">
    <property type="entry name" value="BAH_sf"/>
</dbReference>